<proteinExistence type="predicted"/>
<dbReference type="Proteomes" id="UP001476798">
    <property type="component" value="Unassembled WGS sequence"/>
</dbReference>
<organism evidence="2 3">
    <name type="scientific">Goodea atripinnis</name>
    <dbReference type="NCBI Taxonomy" id="208336"/>
    <lineage>
        <taxon>Eukaryota</taxon>
        <taxon>Metazoa</taxon>
        <taxon>Chordata</taxon>
        <taxon>Craniata</taxon>
        <taxon>Vertebrata</taxon>
        <taxon>Euteleostomi</taxon>
        <taxon>Actinopterygii</taxon>
        <taxon>Neopterygii</taxon>
        <taxon>Teleostei</taxon>
        <taxon>Neoteleostei</taxon>
        <taxon>Acanthomorphata</taxon>
        <taxon>Ovalentaria</taxon>
        <taxon>Atherinomorphae</taxon>
        <taxon>Cyprinodontiformes</taxon>
        <taxon>Goodeidae</taxon>
        <taxon>Goodea</taxon>
    </lineage>
</organism>
<protein>
    <submittedName>
        <fullName evidence="2">Uncharacterized protein</fullName>
    </submittedName>
</protein>
<evidence type="ECO:0000313" key="3">
    <source>
        <dbReference type="Proteomes" id="UP001476798"/>
    </source>
</evidence>
<comment type="caution">
    <text evidence="2">The sequence shown here is derived from an EMBL/GenBank/DDBJ whole genome shotgun (WGS) entry which is preliminary data.</text>
</comment>
<evidence type="ECO:0000313" key="2">
    <source>
        <dbReference type="EMBL" id="MEQ2170654.1"/>
    </source>
</evidence>
<feature type="region of interest" description="Disordered" evidence="1">
    <location>
        <begin position="85"/>
        <end position="107"/>
    </location>
</feature>
<keyword evidence="3" id="KW-1185">Reference proteome</keyword>
<accession>A0ABV0NIG4</accession>
<gene>
    <name evidence="2" type="ORF">GOODEAATRI_002521</name>
</gene>
<evidence type="ECO:0000256" key="1">
    <source>
        <dbReference type="SAM" id="MobiDB-lite"/>
    </source>
</evidence>
<dbReference type="EMBL" id="JAHRIO010040070">
    <property type="protein sequence ID" value="MEQ2170654.1"/>
    <property type="molecule type" value="Genomic_DNA"/>
</dbReference>
<reference evidence="2 3" key="1">
    <citation type="submission" date="2021-06" db="EMBL/GenBank/DDBJ databases">
        <authorList>
            <person name="Palmer J.M."/>
        </authorList>
    </citation>
    <scope>NUCLEOTIDE SEQUENCE [LARGE SCALE GENOMIC DNA]</scope>
    <source>
        <strain evidence="2 3">GA_2019</strain>
        <tissue evidence="2">Muscle</tissue>
    </source>
</reference>
<sequence length="107" mass="12299">MERGARLHLFLHPATHFNIYLDSPAESLKGIIYGAISSSSTFTEHTHQCLPDGAAKPRHMAGICYLDVNWVSYLFWLRNPKQCSEEAAQAQQEQHRNSQQQNRHEHN</sequence>
<feature type="compositionally biased region" description="Low complexity" evidence="1">
    <location>
        <begin position="85"/>
        <end position="101"/>
    </location>
</feature>
<name>A0ABV0NIG4_9TELE</name>